<sequence>MTVLLTHGERELGVVGPFPVDRPRWHDVAPVNEHLAELLGVPTVVLRLLDVRGGGGGLGGEAVYHALALAEPVAPALRPFTPEESAMLAPHPLRADYATAAGVRAALDWAERELAAAGRPVTGPVAQVKTWNLAGLFRLPTADSAVWLKTGRRFAVDEAAVIALFGGVDPSLVPPVLAADPARRLLLLDHVPGEDCWGPSAEVVADVVPRLVRAQAALAASYPGGAPAGVPDRSPAVLAAAVKVLLEGPAAAELTAQELAQAHLMADQLPELVRELAECGLPDVVLHGDFHPGNWRSAGTEAVLVDFADACYGHPALDGLRPRDFCSAERWAQAAEAWCEAWRTVAPGSDPERALRLAAPLTHLGYAVRYQEFLDSIEPSEYRYHAGDPAAEIRSALAAFAAR</sequence>
<dbReference type="InterPro" id="IPR002575">
    <property type="entry name" value="Aminoglycoside_PTrfase"/>
</dbReference>
<dbReference type="Proteomes" id="UP000317940">
    <property type="component" value="Unassembled WGS sequence"/>
</dbReference>
<reference evidence="2 3" key="1">
    <citation type="submission" date="2019-06" db="EMBL/GenBank/DDBJ databases">
        <title>Sequencing the genomes of 1000 actinobacteria strains.</title>
        <authorList>
            <person name="Klenk H.-P."/>
        </authorList>
    </citation>
    <scope>NUCLEOTIDE SEQUENCE [LARGE SCALE GENOMIC DNA]</scope>
    <source>
        <strain evidence="2 3">DSM 44826</strain>
    </source>
</reference>
<organism evidence="2 3">
    <name type="scientific">Kitasatospora viridis</name>
    <dbReference type="NCBI Taxonomy" id="281105"/>
    <lineage>
        <taxon>Bacteria</taxon>
        <taxon>Bacillati</taxon>
        <taxon>Actinomycetota</taxon>
        <taxon>Actinomycetes</taxon>
        <taxon>Kitasatosporales</taxon>
        <taxon>Streptomycetaceae</taxon>
        <taxon>Kitasatospora</taxon>
    </lineage>
</organism>
<dbReference type="AlphaFoldDB" id="A0A561UFZ4"/>
<comment type="caution">
    <text evidence="2">The sequence shown here is derived from an EMBL/GenBank/DDBJ whole genome shotgun (WGS) entry which is preliminary data.</text>
</comment>
<evidence type="ECO:0000313" key="3">
    <source>
        <dbReference type="Proteomes" id="UP000317940"/>
    </source>
</evidence>
<dbReference type="InterPro" id="IPR011009">
    <property type="entry name" value="Kinase-like_dom_sf"/>
</dbReference>
<evidence type="ECO:0000313" key="2">
    <source>
        <dbReference type="EMBL" id="TWF98277.1"/>
    </source>
</evidence>
<protein>
    <submittedName>
        <fullName evidence="2">Phosphotransferase family enzyme</fullName>
    </submittedName>
</protein>
<dbReference type="GO" id="GO:0016740">
    <property type="term" value="F:transferase activity"/>
    <property type="evidence" value="ECO:0007669"/>
    <property type="project" value="UniProtKB-KW"/>
</dbReference>
<dbReference type="Gene3D" id="3.90.1200.10">
    <property type="match status" value="1"/>
</dbReference>
<name>A0A561UFZ4_9ACTN</name>
<evidence type="ECO:0000259" key="1">
    <source>
        <dbReference type="Pfam" id="PF01636"/>
    </source>
</evidence>
<accession>A0A561UFZ4</accession>
<dbReference type="SUPFAM" id="SSF56112">
    <property type="entry name" value="Protein kinase-like (PK-like)"/>
    <property type="match status" value="1"/>
</dbReference>
<gene>
    <name evidence="2" type="ORF">FHX73_112083</name>
</gene>
<dbReference type="Pfam" id="PF01636">
    <property type="entry name" value="APH"/>
    <property type="match status" value="1"/>
</dbReference>
<dbReference type="EMBL" id="VIWT01000001">
    <property type="protein sequence ID" value="TWF98277.1"/>
    <property type="molecule type" value="Genomic_DNA"/>
</dbReference>
<feature type="domain" description="Aminoglycoside phosphotransferase" evidence="1">
    <location>
        <begin position="158"/>
        <end position="347"/>
    </location>
</feature>
<keyword evidence="3" id="KW-1185">Reference proteome</keyword>
<keyword evidence="2" id="KW-0808">Transferase</keyword>
<proteinExistence type="predicted"/>